<organism evidence="4 5">
    <name type="scientific">Corynebacterium occultum</name>
    <dbReference type="NCBI Taxonomy" id="2675219"/>
    <lineage>
        <taxon>Bacteria</taxon>
        <taxon>Bacillati</taxon>
        <taxon>Actinomycetota</taxon>
        <taxon>Actinomycetes</taxon>
        <taxon>Mycobacteriales</taxon>
        <taxon>Corynebacteriaceae</taxon>
        <taxon>Corynebacterium</taxon>
    </lineage>
</organism>
<dbReference type="InterPro" id="IPR001173">
    <property type="entry name" value="Glyco_trans_2-like"/>
</dbReference>
<sequence>MSALIHLIAGPPEHGVSEYARLLHHHSGGVFFPVDKHTTPEELPPGPLQVTFTDHLFGPDSDAAVERVLDLSRGRRLSVSFHDIPQEAEGAARFARRTSAYQRLTAAADLVVANSRHEAEFFRTGEGTLPANLEIIPLPLPEAPELGNRTPDEETVGIIGFLYPGKGHSDIVTALTGTGFKIRALGRPSEGHEDLVADLSTQAEELGVGFTVSGYLAEQELWEQMSRIRVPVCAHRHFSASGSLMRWLAAGRKVLVSDGRYPRELAEGWPEQIRLVSPGRWGEEIQRAMAEPDFAETVHTGTTWYWPEVTRAWQAAWASHLSPALVDNDHRTLNPGTAPGVSVIIPYYNDPANLQAVLDGVSRQDFPGHIEVIIADDGSTIAPEPHCSHPLKVVRQADLGFRAAAARNLGAAHATQEILAFLDGDTVPEAGYLRAATSWVTADPRCVVVGRRLHQGREAEWLHQAWVETANLERSDERSWRFIISAVLTCSQELFESSGGFEAEMVGYGGEDWEFGWRLWQQGAIFRHEPAARAHHEDPDWGARITDPVAAITEKNLESMALAPRITHPMARPGATIFDVPDLCVLIPGDVGEAAPGVWEACLSSWLGVVDVQILSNGEVPELFRQDPRVRVEVGGFSAAVRSGARIILELQAPLLRPEGWGELVVRLCALGGYAHLRVGEQQVATFSSTRARALGIDLVGSGAWRVPLPEKLLLEAPLRLEARFAGWEA</sequence>
<protein>
    <submittedName>
        <fullName evidence="4">Chondroitin synthase</fullName>
    </submittedName>
</protein>
<reference evidence="4 5" key="1">
    <citation type="submission" date="2019-11" db="EMBL/GenBank/DDBJ databases">
        <title>Complete genome sequence of Corynebacterium kalinowskii 1959, a novel Corynebacterium species isolated from soil of a small paddock in Vilsendorf, Germany.</title>
        <authorList>
            <person name="Schaffert L."/>
            <person name="Ruwe M."/>
            <person name="Milse J."/>
            <person name="Hanuschka K."/>
            <person name="Ortseifen V."/>
            <person name="Droste J."/>
            <person name="Brandt D."/>
            <person name="Schlueter L."/>
            <person name="Kutter Y."/>
            <person name="Vinke S."/>
            <person name="Viehoefer P."/>
            <person name="Jacob L."/>
            <person name="Luebke N.-C."/>
            <person name="Schulte-Berndt E."/>
            <person name="Hain C."/>
            <person name="Linder M."/>
            <person name="Schmidt P."/>
            <person name="Wollenschlaeger L."/>
            <person name="Luttermann T."/>
            <person name="Thieme E."/>
            <person name="Hassa J."/>
            <person name="Haak M."/>
            <person name="Wittchen M."/>
            <person name="Mentz A."/>
            <person name="Persicke M."/>
            <person name="Busche T."/>
            <person name="Ruckert C."/>
        </authorList>
    </citation>
    <scope>NUCLEOTIDE SEQUENCE [LARGE SCALE GENOMIC DNA]</scope>
    <source>
        <strain evidence="4 5">2039</strain>
    </source>
</reference>
<dbReference type="Gene3D" id="3.90.550.10">
    <property type="entry name" value="Spore Coat Polysaccharide Biosynthesis Protein SpsA, Chain A"/>
    <property type="match status" value="1"/>
</dbReference>
<dbReference type="Proteomes" id="UP000424462">
    <property type="component" value="Chromosome"/>
</dbReference>
<dbReference type="PANTHER" id="PTHR43685:SF2">
    <property type="entry name" value="GLYCOSYLTRANSFERASE 2-LIKE DOMAIN-CONTAINING PROTEIN"/>
    <property type="match status" value="1"/>
</dbReference>
<evidence type="ECO:0000313" key="5">
    <source>
        <dbReference type="Proteomes" id="UP000424462"/>
    </source>
</evidence>
<name>A0A6B8WL47_9CORY</name>
<dbReference type="AlphaFoldDB" id="A0A6B8WL47"/>
<dbReference type="PANTHER" id="PTHR43685">
    <property type="entry name" value="GLYCOSYLTRANSFERASE"/>
    <property type="match status" value="1"/>
</dbReference>
<feature type="domain" description="Glycosyltransferase 2-like" evidence="2">
    <location>
        <begin position="342"/>
        <end position="480"/>
    </location>
</feature>
<evidence type="ECO:0000259" key="2">
    <source>
        <dbReference type="Pfam" id="PF00535"/>
    </source>
</evidence>
<keyword evidence="5" id="KW-1185">Reference proteome</keyword>
<dbReference type="KEGG" id="cok:COCCU_05970"/>
<dbReference type="RefSeq" id="WP_231598887.1">
    <property type="nucleotide sequence ID" value="NZ_CP046455.1"/>
</dbReference>
<dbReference type="GO" id="GO:0016740">
    <property type="term" value="F:transferase activity"/>
    <property type="evidence" value="ECO:0007669"/>
    <property type="project" value="UniProtKB-KW"/>
</dbReference>
<feature type="domain" description="Galactosyltransferase C-terminal" evidence="3">
    <location>
        <begin position="482"/>
        <end position="524"/>
    </location>
</feature>
<keyword evidence="1" id="KW-0808">Transferase</keyword>
<evidence type="ECO:0000259" key="3">
    <source>
        <dbReference type="Pfam" id="PF02709"/>
    </source>
</evidence>
<dbReference type="Pfam" id="PF02709">
    <property type="entry name" value="Glyco_transf_7C"/>
    <property type="match status" value="1"/>
</dbReference>
<dbReference type="SUPFAM" id="SSF53448">
    <property type="entry name" value="Nucleotide-diphospho-sugar transferases"/>
    <property type="match status" value="1"/>
</dbReference>
<gene>
    <name evidence="4" type="primary">kfoC</name>
    <name evidence="4" type="ORF">COCCU_05970</name>
</gene>
<dbReference type="InterPro" id="IPR029044">
    <property type="entry name" value="Nucleotide-diphossugar_trans"/>
</dbReference>
<evidence type="ECO:0000256" key="1">
    <source>
        <dbReference type="ARBA" id="ARBA00022679"/>
    </source>
</evidence>
<dbReference type="InterPro" id="IPR050834">
    <property type="entry name" value="Glycosyltransf_2"/>
</dbReference>
<dbReference type="SUPFAM" id="SSF53756">
    <property type="entry name" value="UDP-Glycosyltransferase/glycogen phosphorylase"/>
    <property type="match status" value="1"/>
</dbReference>
<dbReference type="Pfam" id="PF00535">
    <property type="entry name" value="Glycos_transf_2"/>
    <property type="match status" value="1"/>
</dbReference>
<proteinExistence type="predicted"/>
<accession>A0A6B8WL47</accession>
<evidence type="ECO:0000313" key="4">
    <source>
        <dbReference type="EMBL" id="QGU07138.1"/>
    </source>
</evidence>
<dbReference type="Gene3D" id="3.40.50.2000">
    <property type="entry name" value="Glycogen Phosphorylase B"/>
    <property type="match status" value="1"/>
</dbReference>
<dbReference type="EMBL" id="CP046455">
    <property type="protein sequence ID" value="QGU07138.1"/>
    <property type="molecule type" value="Genomic_DNA"/>
</dbReference>
<dbReference type="InterPro" id="IPR027791">
    <property type="entry name" value="Galactosyl_T_C"/>
</dbReference>